<dbReference type="CDD" id="cd16389">
    <property type="entry name" value="FIN"/>
    <property type="match status" value="1"/>
</dbReference>
<dbReference type="Pfam" id="PF22162">
    <property type="entry name" value="PFIN"/>
    <property type="match status" value="1"/>
</dbReference>
<evidence type="ECO:0000313" key="2">
    <source>
        <dbReference type="Proteomes" id="UP000268529"/>
    </source>
</evidence>
<dbReference type="RefSeq" id="WP_039197069.1">
    <property type="nucleotide sequence ID" value="NZ_LR134310.1"/>
</dbReference>
<dbReference type="InterPro" id="IPR054044">
    <property type="entry name" value="PFIN"/>
</dbReference>
<gene>
    <name evidence="1" type="ORF">NCTC8529_00190</name>
</gene>
<accession>A0AAX3FHY4</accession>
<sequence>MELMKFPHHAIFIEQPEYTLQNHLLFELSTKDNCKVYMQHPIYHSSSDEVKKIVFVQDTKFLAMWKNAPYLQDIHLSSGSEREWRNDNKFHHAERAFRIGRTNPVPLADVSCTEYIKSTPIYEKSFLWFKKLVGYSEEQVTWCSFINGITRTIWLLANGVKQFPVYVYNEKNAILLAKHAGISPSSFYDLTELNLELENLLQEKNLYKPLFGQD</sequence>
<dbReference type="AlphaFoldDB" id="A0AAX3FHY4"/>
<proteinExistence type="predicted"/>
<protein>
    <submittedName>
        <fullName evidence="1">Uncharacterized protein</fullName>
    </submittedName>
</protein>
<dbReference type="InterPro" id="IPR035615">
    <property type="entry name" value="FiwA/Osa"/>
</dbReference>
<dbReference type="Proteomes" id="UP000268529">
    <property type="component" value="Chromosome"/>
</dbReference>
<name>A0AAX3FHY4_ACTEU</name>
<reference evidence="1 2" key="1">
    <citation type="submission" date="2018-12" db="EMBL/GenBank/DDBJ databases">
        <authorList>
            <consortium name="Pathogen Informatics"/>
        </authorList>
    </citation>
    <scope>NUCLEOTIDE SEQUENCE [LARGE SCALE GENOMIC DNA]</scope>
    <source>
        <strain evidence="1 2">NCTC8529</strain>
    </source>
</reference>
<dbReference type="EMBL" id="LR134310">
    <property type="protein sequence ID" value="VEE89253.1"/>
    <property type="molecule type" value="Genomic_DNA"/>
</dbReference>
<evidence type="ECO:0000313" key="1">
    <source>
        <dbReference type="EMBL" id="VEE89253.1"/>
    </source>
</evidence>
<dbReference type="GeneID" id="92742816"/>
<organism evidence="1 2">
    <name type="scientific">Actinobacillus equuli</name>
    <dbReference type="NCBI Taxonomy" id="718"/>
    <lineage>
        <taxon>Bacteria</taxon>
        <taxon>Pseudomonadati</taxon>
        <taxon>Pseudomonadota</taxon>
        <taxon>Gammaproteobacteria</taxon>
        <taxon>Pasteurellales</taxon>
        <taxon>Pasteurellaceae</taxon>
        <taxon>Actinobacillus</taxon>
    </lineage>
</organism>